<name>A0A2U1NZD5_ARTAN</name>
<reference evidence="2 3" key="1">
    <citation type="journal article" date="2018" name="Mol. Plant">
        <title>The genome of Artemisia annua provides insight into the evolution of Asteraceae family and artemisinin biosynthesis.</title>
        <authorList>
            <person name="Shen Q."/>
            <person name="Zhang L."/>
            <person name="Liao Z."/>
            <person name="Wang S."/>
            <person name="Yan T."/>
            <person name="Shi P."/>
            <person name="Liu M."/>
            <person name="Fu X."/>
            <person name="Pan Q."/>
            <person name="Wang Y."/>
            <person name="Lv Z."/>
            <person name="Lu X."/>
            <person name="Zhang F."/>
            <person name="Jiang W."/>
            <person name="Ma Y."/>
            <person name="Chen M."/>
            <person name="Hao X."/>
            <person name="Li L."/>
            <person name="Tang Y."/>
            <person name="Lv G."/>
            <person name="Zhou Y."/>
            <person name="Sun X."/>
            <person name="Brodelius P.E."/>
            <person name="Rose J.K.C."/>
            <person name="Tang K."/>
        </authorList>
    </citation>
    <scope>NUCLEOTIDE SEQUENCE [LARGE SCALE GENOMIC DNA]</scope>
    <source>
        <strain evidence="3">cv. Huhao1</strain>
        <tissue evidence="2">Leaf</tissue>
    </source>
</reference>
<dbReference type="AlphaFoldDB" id="A0A2U1NZD5"/>
<feature type="domain" description="C2" evidence="1">
    <location>
        <begin position="1"/>
        <end position="119"/>
    </location>
</feature>
<dbReference type="InterPro" id="IPR044750">
    <property type="entry name" value="C2_SRC2/BAP"/>
</dbReference>
<accession>A0A2U1NZD5</accession>
<evidence type="ECO:0000313" key="3">
    <source>
        <dbReference type="Proteomes" id="UP000245207"/>
    </source>
</evidence>
<evidence type="ECO:0000313" key="2">
    <source>
        <dbReference type="EMBL" id="PWA78874.1"/>
    </source>
</evidence>
<dbReference type="Pfam" id="PF00168">
    <property type="entry name" value="C2"/>
    <property type="match status" value="1"/>
</dbReference>
<dbReference type="STRING" id="35608.A0A2U1NZD5"/>
<proteinExistence type="predicted"/>
<sequence length="191" mass="21886">MSSLIQSWNTYRILELSIISAEGLKKPSSANKSDQVYAIAYIAGKLDRFRTPVDKKGGSEPTWNHQPMKFTINEAEALRNSLMLVIKLKAERMFFDKNLGEVRLPIKELMEGIRYEGKRIQVVGYQVQRKSNEPSGSLRFSYKFGKKIFTPVYYHPAGASSIIFYISWTKVDKSWKLFLDAMKGVISHIPN</sequence>
<comment type="caution">
    <text evidence="2">The sequence shown here is derived from an EMBL/GenBank/DDBJ whole genome shotgun (WGS) entry which is preliminary data.</text>
</comment>
<dbReference type="PANTHER" id="PTHR32246">
    <property type="entry name" value="INGRESSION PROTEIN FIC1"/>
    <property type="match status" value="1"/>
</dbReference>
<dbReference type="SMART" id="SM00239">
    <property type="entry name" value="C2"/>
    <property type="match status" value="1"/>
</dbReference>
<keyword evidence="3" id="KW-1185">Reference proteome</keyword>
<organism evidence="2 3">
    <name type="scientific">Artemisia annua</name>
    <name type="common">Sweet wormwood</name>
    <dbReference type="NCBI Taxonomy" id="35608"/>
    <lineage>
        <taxon>Eukaryota</taxon>
        <taxon>Viridiplantae</taxon>
        <taxon>Streptophyta</taxon>
        <taxon>Embryophyta</taxon>
        <taxon>Tracheophyta</taxon>
        <taxon>Spermatophyta</taxon>
        <taxon>Magnoliopsida</taxon>
        <taxon>eudicotyledons</taxon>
        <taxon>Gunneridae</taxon>
        <taxon>Pentapetalae</taxon>
        <taxon>asterids</taxon>
        <taxon>campanulids</taxon>
        <taxon>Asterales</taxon>
        <taxon>Asteraceae</taxon>
        <taxon>Asteroideae</taxon>
        <taxon>Anthemideae</taxon>
        <taxon>Artemisiinae</taxon>
        <taxon>Artemisia</taxon>
    </lineage>
</organism>
<dbReference type="EMBL" id="PKPP01001928">
    <property type="protein sequence ID" value="PWA78874.1"/>
    <property type="molecule type" value="Genomic_DNA"/>
</dbReference>
<dbReference type="CDD" id="cd04051">
    <property type="entry name" value="C2_SRC2_like"/>
    <property type="match status" value="1"/>
</dbReference>
<gene>
    <name evidence="2" type="ORF">CTI12_AA211080</name>
</gene>
<dbReference type="SUPFAM" id="SSF49562">
    <property type="entry name" value="C2 domain (Calcium/lipid-binding domain, CaLB)"/>
    <property type="match status" value="1"/>
</dbReference>
<dbReference type="GO" id="GO:0006952">
    <property type="term" value="P:defense response"/>
    <property type="evidence" value="ECO:0007669"/>
    <property type="project" value="InterPro"/>
</dbReference>
<evidence type="ECO:0000259" key="1">
    <source>
        <dbReference type="PROSITE" id="PS50004"/>
    </source>
</evidence>
<dbReference type="PROSITE" id="PS50004">
    <property type="entry name" value="C2"/>
    <property type="match status" value="1"/>
</dbReference>
<dbReference type="OrthoDB" id="270970at2759"/>
<dbReference type="Proteomes" id="UP000245207">
    <property type="component" value="Unassembled WGS sequence"/>
</dbReference>
<dbReference type="InterPro" id="IPR000008">
    <property type="entry name" value="C2_dom"/>
</dbReference>
<protein>
    <submittedName>
        <fullName evidence="2">C2 calcium-dependent membrane targeting</fullName>
    </submittedName>
</protein>
<dbReference type="InterPro" id="IPR035892">
    <property type="entry name" value="C2_domain_sf"/>
</dbReference>
<dbReference type="Gene3D" id="2.60.40.150">
    <property type="entry name" value="C2 domain"/>
    <property type="match status" value="1"/>
</dbReference>
<dbReference type="PANTHER" id="PTHR32246:SF173">
    <property type="entry name" value="C2 DOMAIN-CONTAINING PROTEIN"/>
    <property type="match status" value="1"/>
</dbReference>